<name>A0A9Q0DLU9_9TELE</name>
<gene>
    <name evidence="2" type="ORF">NHX12_008611</name>
</gene>
<evidence type="ECO:0000256" key="1">
    <source>
        <dbReference type="SAM" id="MobiDB-lite"/>
    </source>
</evidence>
<protein>
    <submittedName>
        <fullName evidence="2">Uncharacterized protein</fullName>
    </submittedName>
</protein>
<evidence type="ECO:0000313" key="3">
    <source>
        <dbReference type="Proteomes" id="UP001148018"/>
    </source>
</evidence>
<evidence type="ECO:0000313" key="2">
    <source>
        <dbReference type="EMBL" id="KAJ3590662.1"/>
    </source>
</evidence>
<accession>A0A9Q0DLU9</accession>
<feature type="region of interest" description="Disordered" evidence="1">
    <location>
        <begin position="54"/>
        <end position="77"/>
    </location>
</feature>
<sequence>MDKTGEGGNTEQNGRRSSGFTPRLLITELGGERGKRNNGELYSEMEATGTAPGLAVGAGLSTPSGVLEPPLALASWR</sequence>
<feature type="region of interest" description="Disordered" evidence="1">
    <location>
        <begin position="1"/>
        <end position="22"/>
    </location>
</feature>
<dbReference type="AlphaFoldDB" id="A0A9Q0DLU9"/>
<comment type="caution">
    <text evidence="2">The sequence shown here is derived from an EMBL/GenBank/DDBJ whole genome shotgun (WGS) entry which is preliminary data.</text>
</comment>
<reference evidence="2" key="1">
    <citation type="submission" date="2022-07" db="EMBL/GenBank/DDBJ databases">
        <title>Chromosome-level genome of Muraenolepis orangiensis.</title>
        <authorList>
            <person name="Kim J."/>
        </authorList>
    </citation>
    <scope>NUCLEOTIDE SEQUENCE</scope>
    <source>
        <strain evidence="2">KU_S4_2022</strain>
        <tissue evidence="2">Muscle</tissue>
    </source>
</reference>
<proteinExistence type="predicted"/>
<dbReference type="EMBL" id="JANIIK010000114">
    <property type="protein sequence ID" value="KAJ3590662.1"/>
    <property type="molecule type" value="Genomic_DNA"/>
</dbReference>
<keyword evidence="3" id="KW-1185">Reference proteome</keyword>
<feature type="compositionally biased region" description="Polar residues" evidence="1">
    <location>
        <begin position="9"/>
        <end position="20"/>
    </location>
</feature>
<dbReference type="Proteomes" id="UP001148018">
    <property type="component" value="Unassembled WGS sequence"/>
</dbReference>
<organism evidence="2 3">
    <name type="scientific">Muraenolepis orangiensis</name>
    <name type="common">Patagonian moray cod</name>
    <dbReference type="NCBI Taxonomy" id="630683"/>
    <lineage>
        <taxon>Eukaryota</taxon>
        <taxon>Metazoa</taxon>
        <taxon>Chordata</taxon>
        <taxon>Craniata</taxon>
        <taxon>Vertebrata</taxon>
        <taxon>Euteleostomi</taxon>
        <taxon>Actinopterygii</taxon>
        <taxon>Neopterygii</taxon>
        <taxon>Teleostei</taxon>
        <taxon>Neoteleostei</taxon>
        <taxon>Acanthomorphata</taxon>
        <taxon>Zeiogadaria</taxon>
        <taxon>Gadariae</taxon>
        <taxon>Gadiformes</taxon>
        <taxon>Muraenolepidoidei</taxon>
        <taxon>Muraenolepididae</taxon>
        <taxon>Muraenolepis</taxon>
    </lineage>
</organism>